<dbReference type="EMBL" id="JABVEC010000008">
    <property type="protein sequence ID" value="MBC6466351.1"/>
    <property type="molecule type" value="Genomic_DNA"/>
</dbReference>
<keyword evidence="1" id="KW-0812">Transmembrane</keyword>
<evidence type="ECO:0000256" key="1">
    <source>
        <dbReference type="SAM" id="Phobius"/>
    </source>
</evidence>
<protein>
    <submittedName>
        <fullName evidence="2">Uncharacterized protein</fullName>
    </submittedName>
</protein>
<gene>
    <name evidence="2" type="ORF">HKK74_12675</name>
</gene>
<keyword evidence="1" id="KW-1133">Transmembrane helix</keyword>
<dbReference type="Proteomes" id="UP000805614">
    <property type="component" value="Unassembled WGS sequence"/>
</dbReference>
<sequence length="183" mass="20189">MTGTVVFAIAVVSIGNLLVSFWTGIFLGVVSIFAIPIIRLCITGCSINWWASGAGHPVLVVQDGWIFGRLRPVWSDAAKTVNVNDTDWWDFKIRADTVTGVRLLHSDQPPKAHKLALDLPADVRSSIRDSLMECGMEKYVEHIEELWDTPAMWMIGGMQPIRRRSSGIQKMLAALQEAGAPTS</sequence>
<proteinExistence type="predicted"/>
<dbReference type="RefSeq" id="WP_187243375.1">
    <property type="nucleotide sequence ID" value="NZ_BAAAOK010000009.1"/>
</dbReference>
<name>A0ABR7LNC2_9ACTN</name>
<evidence type="ECO:0000313" key="2">
    <source>
        <dbReference type="EMBL" id="MBC6466351.1"/>
    </source>
</evidence>
<feature type="transmembrane region" description="Helical" evidence="1">
    <location>
        <begin position="6"/>
        <end position="30"/>
    </location>
</feature>
<comment type="caution">
    <text evidence="2">The sequence shown here is derived from an EMBL/GenBank/DDBJ whole genome shotgun (WGS) entry which is preliminary data.</text>
</comment>
<evidence type="ECO:0000313" key="3">
    <source>
        <dbReference type="Proteomes" id="UP000805614"/>
    </source>
</evidence>
<accession>A0ABR7LNC2</accession>
<reference evidence="2 3" key="1">
    <citation type="submission" date="2020-06" db="EMBL/GenBank/DDBJ databases">
        <title>Actinomadura xiongansis sp. nov., isolated from soil of Baiyangdian.</title>
        <authorList>
            <person name="Zhang X."/>
        </authorList>
    </citation>
    <scope>NUCLEOTIDE SEQUENCE [LARGE SCALE GENOMIC DNA]</scope>
    <source>
        <strain evidence="2 3">HBUM206468</strain>
    </source>
</reference>
<organism evidence="2 3">
    <name type="scientific">Actinomadura alba</name>
    <dbReference type="NCBI Taxonomy" id="406431"/>
    <lineage>
        <taxon>Bacteria</taxon>
        <taxon>Bacillati</taxon>
        <taxon>Actinomycetota</taxon>
        <taxon>Actinomycetes</taxon>
        <taxon>Streptosporangiales</taxon>
        <taxon>Thermomonosporaceae</taxon>
        <taxon>Actinomadura</taxon>
    </lineage>
</organism>
<keyword evidence="1" id="KW-0472">Membrane</keyword>
<keyword evidence="3" id="KW-1185">Reference proteome</keyword>